<name>A0A7G9L261_9SPHN</name>
<feature type="transmembrane region" description="Helical" evidence="1">
    <location>
        <begin position="125"/>
        <end position="149"/>
    </location>
</feature>
<evidence type="ECO:0000256" key="1">
    <source>
        <dbReference type="SAM" id="Phobius"/>
    </source>
</evidence>
<reference evidence="3 4" key="1">
    <citation type="submission" date="2020-08" db="EMBL/GenBank/DDBJ databases">
        <title>Sphingomonas sp. sand1-3 16S ribosomal RNA gene Genome sequencing and assembly.</title>
        <authorList>
            <person name="Kang M."/>
        </authorList>
    </citation>
    <scope>NUCLEOTIDE SEQUENCE [LARGE SCALE GENOMIC DNA]</scope>
    <source>
        <strain evidence="4">sand1-3</strain>
    </source>
</reference>
<dbReference type="Gene3D" id="1.10.287.70">
    <property type="match status" value="1"/>
</dbReference>
<feature type="transmembrane region" description="Helical" evidence="1">
    <location>
        <begin position="59"/>
        <end position="90"/>
    </location>
</feature>
<dbReference type="Pfam" id="PF07885">
    <property type="entry name" value="Ion_trans_2"/>
    <property type="match status" value="1"/>
</dbReference>
<keyword evidence="1" id="KW-0812">Transmembrane</keyword>
<gene>
    <name evidence="3" type="ORF">H8M03_12055</name>
</gene>
<evidence type="ECO:0000313" key="4">
    <source>
        <dbReference type="Proteomes" id="UP000515861"/>
    </source>
</evidence>
<feature type="transmembrane region" description="Helical" evidence="1">
    <location>
        <begin position="20"/>
        <end position="47"/>
    </location>
</feature>
<evidence type="ECO:0000259" key="2">
    <source>
        <dbReference type="Pfam" id="PF07885"/>
    </source>
</evidence>
<dbReference type="KEGG" id="ssau:H8M03_12055"/>
<protein>
    <recommendedName>
        <fullName evidence="2">Potassium channel domain-containing protein</fullName>
    </recommendedName>
</protein>
<dbReference type="RefSeq" id="WP_187479665.1">
    <property type="nucleotide sequence ID" value="NZ_CP060697.1"/>
</dbReference>
<proteinExistence type="predicted"/>
<keyword evidence="1" id="KW-1133">Transmembrane helix</keyword>
<organism evidence="3 4">
    <name type="scientific">Sphingomonas sabuli</name>
    <dbReference type="NCBI Taxonomy" id="2764186"/>
    <lineage>
        <taxon>Bacteria</taxon>
        <taxon>Pseudomonadati</taxon>
        <taxon>Pseudomonadota</taxon>
        <taxon>Alphaproteobacteria</taxon>
        <taxon>Sphingomonadales</taxon>
        <taxon>Sphingomonadaceae</taxon>
        <taxon>Sphingomonas</taxon>
    </lineage>
</organism>
<dbReference type="SUPFAM" id="SSF81324">
    <property type="entry name" value="Voltage-gated potassium channels"/>
    <property type="match status" value="1"/>
</dbReference>
<dbReference type="AlphaFoldDB" id="A0A7G9L261"/>
<accession>A0A7G9L261</accession>
<dbReference type="EMBL" id="CP060697">
    <property type="protein sequence ID" value="QNM82710.1"/>
    <property type="molecule type" value="Genomic_DNA"/>
</dbReference>
<keyword evidence="1" id="KW-0472">Membrane</keyword>
<dbReference type="Proteomes" id="UP000515861">
    <property type="component" value="Chromosome"/>
</dbReference>
<evidence type="ECO:0000313" key="3">
    <source>
        <dbReference type="EMBL" id="QNM82710.1"/>
    </source>
</evidence>
<feature type="domain" description="Potassium channel" evidence="2">
    <location>
        <begin position="79"/>
        <end position="150"/>
    </location>
</feature>
<sequence length="159" mass="17654">MNVVNTVAHSVDETTVNLGLQLSLTGGLVLVMVMIHSLGLVGIGKLLHLQDKKLEERDFNVWAILLMARLGFSVFVLHLFEIAVFAFFYLKVVGLDSVEEALFFSASTYSTLGATSDYFPHDWRLMGAVEGLIGFILIGWSTAFMVSTMRKLSESPHRK</sequence>
<keyword evidence="4" id="KW-1185">Reference proteome</keyword>
<dbReference type="InterPro" id="IPR013099">
    <property type="entry name" value="K_chnl_dom"/>
</dbReference>